<dbReference type="Gene3D" id="3.90.1150.200">
    <property type="match status" value="1"/>
</dbReference>
<accession>A0A645IM68</accession>
<dbReference type="AlphaFoldDB" id="A0A645IM68"/>
<dbReference type="EMBL" id="VSSQ01117953">
    <property type="protein sequence ID" value="MPN52136.1"/>
    <property type="molecule type" value="Genomic_DNA"/>
</dbReference>
<evidence type="ECO:0000259" key="1">
    <source>
        <dbReference type="Pfam" id="PF08818"/>
    </source>
</evidence>
<organism evidence="2">
    <name type="scientific">bioreactor metagenome</name>
    <dbReference type="NCBI Taxonomy" id="1076179"/>
    <lineage>
        <taxon>unclassified sequences</taxon>
        <taxon>metagenomes</taxon>
        <taxon>ecological metagenomes</taxon>
    </lineage>
</organism>
<dbReference type="Pfam" id="PF08818">
    <property type="entry name" value="DUF1801"/>
    <property type="match status" value="1"/>
</dbReference>
<gene>
    <name evidence="2" type="ORF">SDC9_199790</name>
</gene>
<proteinExistence type="predicted"/>
<comment type="caution">
    <text evidence="2">The sequence shown here is derived from an EMBL/GenBank/DDBJ whole genome shotgun (WGS) entry which is preliminary data.</text>
</comment>
<protein>
    <recommendedName>
        <fullName evidence="1">YdhG-like domain-containing protein</fullName>
    </recommendedName>
</protein>
<feature type="domain" description="YdhG-like" evidence="1">
    <location>
        <begin position="42"/>
        <end position="125"/>
    </location>
</feature>
<evidence type="ECO:0000313" key="2">
    <source>
        <dbReference type="EMBL" id="MPN52136.1"/>
    </source>
</evidence>
<sequence length="136" mass="15402">MWKCPECGKIFPTQNQDHSCAQAQKTVEEYISAQSESVRLLLHRVRETLRAALPDAQECISWGMPTYRDKRNIIHFAAFKNHIGVYPGPEAIEHFADQLSGYKSSKGAVQLPYSEPLPLDLIAEMAVWCRATGHHH</sequence>
<dbReference type="SUPFAM" id="SSF159888">
    <property type="entry name" value="YdhG-like"/>
    <property type="match status" value="1"/>
</dbReference>
<name>A0A645IM68_9ZZZZ</name>
<reference evidence="2" key="1">
    <citation type="submission" date="2019-08" db="EMBL/GenBank/DDBJ databases">
        <authorList>
            <person name="Kucharzyk K."/>
            <person name="Murdoch R.W."/>
            <person name="Higgins S."/>
            <person name="Loffler F."/>
        </authorList>
    </citation>
    <scope>NUCLEOTIDE SEQUENCE</scope>
</reference>
<dbReference type="InterPro" id="IPR014922">
    <property type="entry name" value="YdhG-like"/>
</dbReference>